<dbReference type="InterPro" id="IPR003675">
    <property type="entry name" value="Rce1/LyrA-like_dom"/>
</dbReference>
<evidence type="ECO:0000256" key="1">
    <source>
        <dbReference type="SAM" id="Phobius"/>
    </source>
</evidence>
<feature type="transmembrane region" description="Helical" evidence="1">
    <location>
        <begin position="256"/>
        <end position="274"/>
    </location>
</feature>
<accession>A0ABR9QM19</accession>
<keyword evidence="4" id="KW-1185">Reference proteome</keyword>
<feature type="transmembrane region" description="Helical" evidence="1">
    <location>
        <begin position="173"/>
        <end position="190"/>
    </location>
</feature>
<keyword evidence="3" id="KW-0378">Hydrolase</keyword>
<comment type="caution">
    <text evidence="3">The sequence shown here is derived from an EMBL/GenBank/DDBJ whole genome shotgun (WGS) entry which is preliminary data.</text>
</comment>
<gene>
    <name evidence="3" type="ORF">IMZ08_15955</name>
</gene>
<dbReference type="PANTHER" id="PTHR39430">
    <property type="entry name" value="MEMBRANE-ASSOCIATED PROTEASE-RELATED"/>
    <property type="match status" value="1"/>
</dbReference>
<feature type="transmembrane region" description="Helical" evidence="1">
    <location>
        <begin position="21"/>
        <end position="44"/>
    </location>
</feature>
<dbReference type="EMBL" id="JADCLJ010000022">
    <property type="protein sequence ID" value="MBE4909546.1"/>
    <property type="molecule type" value="Genomic_DNA"/>
</dbReference>
<feature type="transmembrane region" description="Helical" evidence="1">
    <location>
        <begin position="56"/>
        <end position="76"/>
    </location>
</feature>
<evidence type="ECO:0000313" key="3">
    <source>
        <dbReference type="EMBL" id="MBE4909546.1"/>
    </source>
</evidence>
<dbReference type="Proteomes" id="UP001516662">
    <property type="component" value="Unassembled WGS sequence"/>
</dbReference>
<dbReference type="GO" id="GO:0008237">
    <property type="term" value="F:metallopeptidase activity"/>
    <property type="evidence" value="ECO:0007669"/>
    <property type="project" value="UniProtKB-KW"/>
</dbReference>
<feature type="transmembrane region" description="Helical" evidence="1">
    <location>
        <begin position="137"/>
        <end position="153"/>
    </location>
</feature>
<keyword evidence="1" id="KW-0812">Transmembrane</keyword>
<dbReference type="PANTHER" id="PTHR39430:SF1">
    <property type="entry name" value="PROTEASE"/>
    <property type="match status" value="1"/>
</dbReference>
<keyword evidence="3" id="KW-0482">Metalloprotease</keyword>
<keyword evidence="1" id="KW-0472">Membrane</keyword>
<organism evidence="3 4">
    <name type="scientific">Litchfieldia luteola</name>
    <dbReference type="NCBI Taxonomy" id="682179"/>
    <lineage>
        <taxon>Bacteria</taxon>
        <taxon>Bacillati</taxon>
        <taxon>Bacillota</taxon>
        <taxon>Bacilli</taxon>
        <taxon>Bacillales</taxon>
        <taxon>Bacillaceae</taxon>
        <taxon>Litchfieldia</taxon>
    </lineage>
</organism>
<feature type="transmembrane region" description="Helical" evidence="1">
    <location>
        <begin position="97"/>
        <end position="117"/>
    </location>
</feature>
<keyword evidence="3" id="KW-0645">Protease</keyword>
<evidence type="ECO:0000259" key="2">
    <source>
        <dbReference type="Pfam" id="PF02517"/>
    </source>
</evidence>
<evidence type="ECO:0000313" key="4">
    <source>
        <dbReference type="Proteomes" id="UP001516662"/>
    </source>
</evidence>
<reference evidence="3 4" key="1">
    <citation type="submission" date="2020-10" db="EMBL/GenBank/DDBJ databases">
        <title>Bacillus sp. HD4P25, an endophyte from a halophyte.</title>
        <authorList>
            <person name="Sun J.-Q."/>
        </authorList>
    </citation>
    <scope>NUCLEOTIDE SEQUENCE [LARGE SCALE GENOMIC DNA]</scope>
    <source>
        <strain evidence="3 4">YIM 93174</strain>
    </source>
</reference>
<feature type="domain" description="CAAX prenyl protease 2/Lysostaphin resistance protein A-like" evidence="2">
    <location>
        <begin position="141"/>
        <end position="231"/>
    </location>
</feature>
<protein>
    <submittedName>
        <fullName evidence="3">CPBP family intramembrane metalloprotease</fullName>
    </submittedName>
</protein>
<name>A0ABR9QM19_9BACI</name>
<keyword evidence="1" id="KW-1133">Transmembrane helix</keyword>
<dbReference type="Pfam" id="PF02517">
    <property type="entry name" value="Rce1-like"/>
    <property type="match status" value="1"/>
</dbReference>
<sequence>MSVERNKGELIKMQIIINKPFRIFSSILLTNVLIITMVGVLIYLNLFENLKTDFLFAHSMYFTLGVLNTVLLFILIRMVDKKNPWQLGFGLTKIDAVFSLIATALSLICVLSFIFILDQLNIVVAQFTFEKVLTIDFYRLLGIAMIGWFFAALKEEVLARGYFMMNLTRFNIVNMILISAVLFMALHFVMGDFDPFKAASWFKGGIVYAYIYQKSGSLTVATIVHAAHNLVNDLVIHGSEGALVLLNTKVTTADKLFYEIGLSIVLFILTYLFYGKNGILTPAENLMKFWNSKN</sequence>
<proteinExistence type="predicted"/>